<dbReference type="SUPFAM" id="SSF57997">
    <property type="entry name" value="Tropomyosin"/>
    <property type="match status" value="1"/>
</dbReference>
<organism evidence="4 5">
    <name type="scientific">Turicibacter sanguinis</name>
    <dbReference type="NCBI Taxonomy" id="154288"/>
    <lineage>
        <taxon>Bacteria</taxon>
        <taxon>Bacillati</taxon>
        <taxon>Bacillota</taxon>
        <taxon>Erysipelotrichia</taxon>
        <taxon>Erysipelotrichales</taxon>
        <taxon>Turicibacteraceae</taxon>
        <taxon>Turicibacter</taxon>
    </lineage>
</organism>
<evidence type="ECO:0000259" key="2">
    <source>
        <dbReference type="Pfam" id="PF01551"/>
    </source>
</evidence>
<sequence length="385" mass="42657">MVKKLLISLTVLTALHFAPKQNLTAEATTTCTTTEECDALINQAQSQISDIKNQQNDAQQELNAVQEDIGAILDKISMTENAISSYMQQIKQKESEISTSENQIEQLEGQISELKEIVGERARVSQRLSRTNTILEVISQSTSIVDFIKNLRVVTHFAESDAEAMDQLKSLVSEQQNLLSSLKVQKEELAASKASLEQERANLEAYEEKLQSQKAAIAKQIQELESERLSQAEIIAIAEEQKNLLVSQTSGGFIIPLKTGYVSCEFMCYSNHTGIDLGNSGDTSTPVLAAASGTVIRSGWHAAYGWHVMISHNMDGKIITTVYAHMHSKPLVSVGQQINQGTQLGTMGNTGNSFGAHLHFEMYDGYYNYPYAVNPRKYINFPSRW</sequence>
<dbReference type="Pfam" id="PF24568">
    <property type="entry name" value="CC_PcsB"/>
    <property type="match status" value="1"/>
</dbReference>
<dbReference type="InterPro" id="IPR016047">
    <property type="entry name" value="M23ase_b-sheet_dom"/>
</dbReference>
<dbReference type="RefSeq" id="WP_006784629.1">
    <property type="nucleotide sequence ID" value="NZ_CABJBH010000001.1"/>
</dbReference>
<dbReference type="Gene3D" id="6.10.250.3150">
    <property type="match status" value="1"/>
</dbReference>
<dbReference type="OrthoDB" id="9805070at2"/>
<evidence type="ECO:0000256" key="1">
    <source>
        <dbReference type="ARBA" id="ARBA00022729"/>
    </source>
</evidence>
<dbReference type="EMBL" id="WMQE01000026">
    <property type="protein sequence ID" value="MTK21938.1"/>
    <property type="molecule type" value="Genomic_DNA"/>
</dbReference>
<name>A0A173RD58_9FIRM</name>
<dbReference type="InterPro" id="IPR057309">
    <property type="entry name" value="PcsB_CC"/>
</dbReference>
<dbReference type="GO" id="GO:0004222">
    <property type="term" value="F:metalloendopeptidase activity"/>
    <property type="evidence" value="ECO:0007669"/>
    <property type="project" value="TreeGrafter"/>
</dbReference>
<proteinExistence type="predicted"/>
<gene>
    <name evidence="4" type="ORF">GMA92_10980</name>
</gene>
<feature type="domain" description="M23ase beta-sheet core" evidence="2">
    <location>
        <begin position="271"/>
        <end position="364"/>
    </location>
</feature>
<dbReference type="PANTHER" id="PTHR21666">
    <property type="entry name" value="PEPTIDASE-RELATED"/>
    <property type="match status" value="1"/>
</dbReference>
<dbReference type="InterPro" id="IPR050570">
    <property type="entry name" value="Cell_wall_metabolism_enzyme"/>
</dbReference>
<dbReference type="CDD" id="cd12797">
    <property type="entry name" value="M23_peptidase"/>
    <property type="match status" value="1"/>
</dbReference>
<dbReference type="Gene3D" id="2.70.70.10">
    <property type="entry name" value="Glucose Permease (Domain IIA)"/>
    <property type="match status" value="1"/>
</dbReference>
<dbReference type="GeneID" id="60057791"/>
<dbReference type="InterPro" id="IPR011055">
    <property type="entry name" value="Dup_hybrid_motif"/>
</dbReference>
<dbReference type="Pfam" id="PF01551">
    <property type="entry name" value="Peptidase_M23"/>
    <property type="match status" value="1"/>
</dbReference>
<evidence type="ECO:0000259" key="3">
    <source>
        <dbReference type="Pfam" id="PF24568"/>
    </source>
</evidence>
<dbReference type="AlphaFoldDB" id="A0A173RD58"/>
<dbReference type="SUPFAM" id="SSF51261">
    <property type="entry name" value="Duplicated hybrid motif"/>
    <property type="match status" value="1"/>
</dbReference>
<dbReference type="Proteomes" id="UP000487649">
    <property type="component" value="Unassembled WGS sequence"/>
</dbReference>
<keyword evidence="1" id="KW-0732">Signal</keyword>
<comment type="caution">
    <text evidence="4">The sequence shown here is derived from an EMBL/GenBank/DDBJ whole genome shotgun (WGS) entry which is preliminary data.</text>
</comment>
<evidence type="ECO:0000313" key="4">
    <source>
        <dbReference type="EMBL" id="MTK21938.1"/>
    </source>
</evidence>
<reference evidence="4 5" key="1">
    <citation type="journal article" date="2019" name="Nat. Med.">
        <title>A library of human gut bacterial isolates paired with longitudinal multiomics data enables mechanistic microbiome research.</title>
        <authorList>
            <person name="Poyet M."/>
            <person name="Groussin M."/>
            <person name="Gibbons S.M."/>
            <person name="Avila-Pacheco J."/>
            <person name="Jiang X."/>
            <person name="Kearney S.M."/>
            <person name="Perrotta A.R."/>
            <person name="Berdy B."/>
            <person name="Zhao S."/>
            <person name="Lieberman T.D."/>
            <person name="Swanson P.K."/>
            <person name="Smith M."/>
            <person name="Roesemann S."/>
            <person name="Alexander J.E."/>
            <person name="Rich S.A."/>
            <person name="Livny J."/>
            <person name="Vlamakis H."/>
            <person name="Clish C."/>
            <person name="Bullock K."/>
            <person name="Deik A."/>
            <person name="Scott J."/>
            <person name="Pierce K.A."/>
            <person name="Xavier R.J."/>
            <person name="Alm E.J."/>
        </authorList>
    </citation>
    <scope>NUCLEOTIDE SEQUENCE [LARGE SCALE GENOMIC DNA]</scope>
    <source>
        <strain evidence="4 5">BIOML-A198</strain>
    </source>
</reference>
<evidence type="ECO:0000313" key="5">
    <source>
        <dbReference type="Proteomes" id="UP000487649"/>
    </source>
</evidence>
<accession>A0A173RD58</accession>
<dbReference type="PANTHER" id="PTHR21666:SF270">
    <property type="entry name" value="MUREIN HYDROLASE ACTIVATOR ENVC"/>
    <property type="match status" value="1"/>
</dbReference>
<feature type="domain" description="Peptidoglycan hydrolase PcsB coiled-coil" evidence="3">
    <location>
        <begin position="104"/>
        <end position="169"/>
    </location>
</feature>
<protein>
    <submittedName>
        <fullName evidence="4">Peptidoglycan DD-metalloendopeptidase family protein</fullName>
    </submittedName>
</protein>